<dbReference type="InterPro" id="IPR011545">
    <property type="entry name" value="DEAD/DEAH_box_helicase_dom"/>
</dbReference>
<evidence type="ECO:0000259" key="7">
    <source>
        <dbReference type="PROSITE" id="PS51194"/>
    </source>
</evidence>
<dbReference type="EC" id="3.6.4.13" evidence="5"/>
<dbReference type="Gene3D" id="3.40.50.300">
    <property type="entry name" value="P-loop containing nucleotide triphosphate hydrolases"/>
    <property type="match status" value="2"/>
</dbReference>
<dbReference type="GO" id="GO:0003723">
    <property type="term" value="F:RNA binding"/>
    <property type="evidence" value="ECO:0007669"/>
    <property type="project" value="UniProtKB-UniRule"/>
</dbReference>
<name>A0A4P9Y6M7_9FUNG</name>
<evidence type="ECO:0000256" key="1">
    <source>
        <dbReference type="ARBA" id="ARBA00022741"/>
    </source>
</evidence>
<comment type="similarity">
    <text evidence="5">Belongs to the DEAD box helicase family.</text>
</comment>
<evidence type="ECO:0000256" key="3">
    <source>
        <dbReference type="ARBA" id="ARBA00022840"/>
    </source>
</evidence>
<dbReference type="OrthoDB" id="193716at2759"/>
<dbReference type="GO" id="GO:0016787">
    <property type="term" value="F:hydrolase activity"/>
    <property type="evidence" value="ECO:0007669"/>
    <property type="project" value="UniProtKB-KW"/>
</dbReference>
<proteinExistence type="inferred from homology"/>
<keyword evidence="2 5" id="KW-0378">Hydrolase</keyword>
<sequence>MLRLASRTLGSGLAKSLAVPSVLFRASTRATIPTRSVLASLTSYPTRQSLVSTYTSTFYSTSASPIPSSSEQANLPERFDELTSLRPEIINALTGDFKYENLSPVQRSVCATLASDEDLFVKAKTGTGKTLAFLLPALDTVLRDLGKQGEGAIRSARTPSILIISPTRELAKQIAVEAEKLTRHLRWGVACFVGGESRRNNLSRIRQYRNNIVVATPGRLMDLLGEPEVLESMKSVKVRILDEADTLLEMGFREPIQDILDILSGSRKSKSSLLDTHLSKDAATAHRTLLFSATVSSQIRQVAAFALRPNHTFIDCVDPNERNVPEHIKQRYVVATLDQQPLLVRHIIAQHQRTTPGGGKIIIFCPTTRMTQLYASLFGAMGLRHYELHSRKEQRARERVAKRFREDRGAAVLFTSDVSGRGVDYPGVTLVLNVGLPPSRDQYIHRIGRTGRAGADGQAMTVLADFESGFLR</sequence>
<evidence type="ECO:0000313" key="9">
    <source>
        <dbReference type="Proteomes" id="UP000267251"/>
    </source>
</evidence>
<protein>
    <recommendedName>
        <fullName evidence="5">ATP-dependent RNA helicase</fullName>
        <ecNumber evidence="5">3.6.4.13</ecNumber>
    </recommendedName>
</protein>
<keyword evidence="4 5" id="KW-0694">RNA-binding</keyword>
<dbReference type="GO" id="GO:0005524">
    <property type="term" value="F:ATP binding"/>
    <property type="evidence" value="ECO:0007669"/>
    <property type="project" value="UniProtKB-UniRule"/>
</dbReference>
<dbReference type="Proteomes" id="UP000267251">
    <property type="component" value="Unassembled WGS sequence"/>
</dbReference>
<gene>
    <name evidence="8" type="ORF">BJ684DRAFT_9941</name>
</gene>
<keyword evidence="5" id="KW-0347">Helicase</keyword>
<evidence type="ECO:0000313" key="8">
    <source>
        <dbReference type="EMBL" id="RKP13510.1"/>
    </source>
</evidence>
<feature type="non-terminal residue" evidence="8">
    <location>
        <position position="472"/>
    </location>
</feature>
<dbReference type="SMART" id="SM00490">
    <property type="entry name" value="HELICc"/>
    <property type="match status" value="1"/>
</dbReference>
<evidence type="ECO:0000256" key="5">
    <source>
        <dbReference type="RuleBase" id="RU365068"/>
    </source>
</evidence>
<evidence type="ECO:0000256" key="4">
    <source>
        <dbReference type="ARBA" id="ARBA00022884"/>
    </source>
</evidence>
<dbReference type="SMART" id="SM00487">
    <property type="entry name" value="DEXDc"/>
    <property type="match status" value="1"/>
</dbReference>
<keyword evidence="3 5" id="KW-0067">ATP-binding</keyword>
<dbReference type="EMBL" id="KZ988003">
    <property type="protein sequence ID" value="RKP13510.1"/>
    <property type="molecule type" value="Genomic_DNA"/>
</dbReference>
<dbReference type="InterPro" id="IPR014001">
    <property type="entry name" value="Helicase_ATP-bd"/>
</dbReference>
<keyword evidence="9" id="KW-1185">Reference proteome</keyword>
<dbReference type="CDD" id="cd18787">
    <property type="entry name" value="SF2_C_DEAD"/>
    <property type="match status" value="1"/>
</dbReference>
<dbReference type="PROSITE" id="PS51192">
    <property type="entry name" value="HELICASE_ATP_BIND_1"/>
    <property type="match status" value="1"/>
</dbReference>
<dbReference type="SUPFAM" id="SSF52540">
    <property type="entry name" value="P-loop containing nucleoside triphosphate hydrolases"/>
    <property type="match status" value="1"/>
</dbReference>
<organism evidence="8 9">
    <name type="scientific">Piptocephalis cylindrospora</name>
    <dbReference type="NCBI Taxonomy" id="1907219"/>
    <lineage>
        <taxon>Eukaryota</taxon>
        <taxon>Fungi</taxon>
        <taxon>Fungi incertae sedis</taxon>
        <taxon>Zoopagomycota</taxon>
        <taxon>Zoopagomycotina</taxon>
        <taxon>Zoopagomycetes</taxon>
        <taxon>Zoopagales</taxon>
        <taxon>Piptocephalidaceae</taxon>
        <taxon>Piptocephalis</taxon>
    </lineage>
</organism>
<dbReference type="InterPro" id="IPR001650">
    <property type="entry name" value="Helicase_C-like"/>
</dbReference>
<comment type="function">
    <text evidence="5">RNA helicase.</text>
</comment>
<feature type="domain" description="Helicase C-terminal" evidence="7">
    <location>
        <begin position="342"/>
        <end position="472"/>
    </location>
</feature>
<dbReference type="PROSITE" id="PS51194">
    <property type="entry name" value="HELICASE_CTER"/>
    <property type="match status" value="1"/>
</dbReference>
<comment type="catalytic activity">
    <reaction evidence="5">
        <text>ATP + H2O = ADP + phosphate + H(+)</text>
        <dbReference type="Rhea" id="RHEA:13065"/>
        <dbReference type="ChEBI" id="CHEBI:15377"/>
        <dbReference type="ChEBI" id="CHEBI:15378"/>
        <dbReference type="ChEBI" id="CHEBI:30616"/>
        <dbReference type="ChEBI" id="CHEBI:43474"/>
        <dbReference type="ChEBI" id="CHEBI:456216"/>
        <dbReference type="EC" id="3.6.4.13"/>
    </reaction>
</comment>
<dbReference type="PANTHER" id="PTHR24031">
    <property type="entry name" value="RNA HELICASE"/>
    <property type="match status" value="1"/>
</dbReference>
<dbReference type="Pfam" id="PF00270">
    <property type="entry name" value="DEAD"/>
    <property type="match status" value="1"/>
</dbReference>
<reference evidence="9" key="1">
    <citation type="journal article" date="2018" name="Nat. Microbiol.">
        <title>Leveraging single-cell genomics to expand the fungal tree of life.</title>
        <authorList>
            <person name="Ahrendt S.R."/>
            <person name="Quandt C.A."/>
            <person name="Ciobanu D."/>
            <person name="Clum A."/>
            <person name="Salamov A."/>
            <person name="Andreopoulos B."/>
            <person name="Cheng J.F."/>
            <person name="Woyke T."/>
            <person name="Pelin A."/>
            <person name="Henrissat B."/>
            <person name="Reynolds N.K."/>
            <person name="Benny G.L."/>
            <person name="Smith M.E."/>
            <person name="James T.Y."/>
            <person name="Grigoriev I.V."/>
        </authorList>
    </citation>
    <scope>NUCLEOTIDE SEQUENCE [LARGE SCALE GENOMIC DNA]</scope>
</reference>
<accession>A0A4P9Y6M7</accession>
<evidence type="ECO:0000259" key="6">
    <source>
        <dbReference type="PROSITE" id="PS51192"/>
    </source>
</evidence>
<dbReference type="InterPro" id="IPR027417">
    <property type="entry name" value="P-loop_NTPase"/>
</dbReference>
<feature type="domain" description="Helicase ATP-binding" evidence="6">
    <location>
        <begin position="110"/>
        <end position="313"/>
    </location>
</feature>
<dbReference type="AlphaFoldDB" id="A0A4P9Y6M7"/>
<keyword evidence="1 5" id="KW-0547">Nucleotide-binding</keyword>
<evidence type="ECO:0000256" key="2">
    <source>
        <dbReference type="ARBA" id="ARBA00022801"/>
    </source>
</evidence>
<dbReference type="GO" id="GO:0003724">
    <property type="term" value="F:RNA helicase activity"/>
    <property type="evidence" value="ECO:0007669"/>
    <property type="project" value="UniProtKB-EC"/>
</dbReference>
<comment type="domain">
    <text evidence="5">The Q motif is unique to and characteristic of the DEAD box family of RNA helicases and controls ATP binding and hydrolysis.</text>
</comment>
<dbReference type="Pfam" id="PF00271">
    <property type="entry name" value="Helicase_C"/>
    <property type="match status" value="1"/>
</dbReference>